<gene>
    <name evidence="1" type="ORF">JMM60_05250</name>
</gene>
<evidence type="ECO:0000313" key="2">
    <source>
        <dbReference type="Proteomes" id="UP000604473"/>
    </source>
</evidence>
<accession>A0ABS1RQ68</accession>
<reference evidence="1 2" key="1">
    <citation type="submission" date="2021-01" db="EMBL/GenBank/DDBJ databases">
        <title>Draft genomes of Rhodovulum sulfidophilum.</title>
        <authorList>
            <person name="Guzman M.S."/>
        </authorList>
    </citation>
    <scope>NUCLEOTIDE SEQUENCE [LARGE SCALE GENOMIC DNA]</scope>
    <source>
        <strain evidence="1 2">AB35</strain>
    </source>
</reference>
<keyword evidence="2" id="KW-1185">Reference proteome</keyword>
<comment type="caution">
    <text evidence="1">The sequence shown here is derived from an EMBL/GenBank/DDBJ whole genome shotgun (WGS) entry which is preliminary data.</text>
</comment>
<organism evidence="1 2">
    <name type="scientific">Rhodovulum sulfidophilum</name>
    <name type="common">Rhodobacter sulfidophilus</name>
    <dbReference type="NCBI Taxonomy" id="35806"/>
    <lineage>
        <taxon>Bacteria</taxon>
        <taxon>Pseudomonadati</taxon>
        <taxon>Pseudomonadota</taxon>
        <taxon>Alphaproteobacteria</taxon>
        <taxon>Rhodobacterales</taxon>
        <taxon>Paracoccaceae</taxon>
        <taxon>Rhodovulum</taxon>
    </lineage>
</organism>
<dbReference type="RefSeq" id="WP_202247762.1">
    <property type="nucleotide sequence ID" value="NZ_JAESJG010000020.1"/>
</dbReference>
<name>A0ABS1RQ68_RHOSU</name>
<proteinExistence type="predicted"/>
<protein>
    <submittedName>
        <fullName evidence="1">Uncharacterized protein</fullName>
    </submittedName>
</protein>
<dbReference type="Proteomes" id="UP000604473">
    <property type="component" value="Unassembled WGS sequence"/>
</dbReference>
<dbReference type="EMBL" id="JAESJJ010000004">
    <property type="protein sequence ID" value="MBL3608211.1"/>
    <property type="molecule type" value="Genomic_DNA"/>
</dbReference>
<evidence type="ECO:0000313" key="1">
    <source>
        <dbReference type="EMBL" id="MBL3608211.1"/>
    </source>
</evidence>
<sequence length="62" mass="6991">MPKFRVLRQHLGERMYREGEMRDAAASEVAHLVAAGVLEPVAPEIIPAPDPKRRRARKETGE</sequence>